<evidence type="ECO:0000313" key="7">
    <source>
        <dbReference type="Proteomes" id="UP000093391"/>
    </source>
</evidence>
<evidence type="ECO:0000256" key="3">
    <source>
        <dbReference type="ARBA" id="ARBA00022691"/>
    </source>
</evidence>
<name>A0A1B2LWW5_9GAMM</name>
<organism evidence="6 7">
    <name type="scientific">Acinetobacter larvae</name>
    <dbReference type="NCBI Taxonomy" id="1789224"/>
    <lineage>
        <taxon>Bacteria</taxon>
        <taxon>Pseudomonadati</taxon>
        <taxon>Pseudomonadota</taxon>
        <taxon>Gammaproteobacteria</taxon>
        <taxon>Moraxellales</taxon>
        <taxon>Moraxellaceae</taxon>
        <taxon>Acinetobacter</taxon>
    </lineage>
</organism>
<evidence type="ECO:0000256" key="2">
    <source>
        <dbReference type="ARBA" id="ARBA00022679"/>
    </source>
</evidence>
<dbReference type="PANTHER" id="PTHR13090">
    <property type="entry name" value="ARGININE-HYDROXYLASE NDUFAF5, MITOCHONDRIAL"/>
    <property type="match status" value="1"/>
</dbReference>
<comment type="pathway">
    <text evidence="5">Cofactor biosynthesis; biotin biosynthesis.</text>
</comment>
<dbReference type="Proteomes" id="UP000093391">
    <property type="component" value="Chromosome"/>
</dbReference>
<dbReference type="EC" id="2.1.1.197" evidence="5"/>
<dbReference type="OrthoDB" id="9760689at2"/>
<reference evidence="6 7" key="1">
    <citation type="submission" date="2016-08" db="EMBL/GenBank/DDBJ databases">
        <authorList>
            <person name="Seilhamer J.J."/>
        </authorList>
    </citation>
    <scope>NUCLEOTIDE SEQUENCE [LARGE SCALE GENOMIC DNA]</scope>
    <source>
        <strain evidence="6 7">BRTC-1</strain>
    </source>
</reference>
<keyword evidence="3 5" id="KW-0949">S-adenosyl-L-methionine</keyword>
<dbReference type="GO" id="GO:0010340">
    <property type="term" value="F:carboxyl-O-methyltransferase activity"/>
    <property type="evidence" value="ECO:0007669"/>
    <property type="project" value="UniProtKB-UniRule"/>
</dbReference>
<dbReference type="InterPro" id="IPR029063">
    <property type="entry name" value="SAM-dependent_MTases_sf"/>
</dbReference>
<dbReference type="STRING" id="1789224.BFG52_03090"/>
<keyword evidence="7" id="KW-1185">Reference proteome</keyword>
<keyword evidence="4 5" id="KW-0093">Biotin biosynthesis</keyword>
<sequence>MIDKSQVARRFAKAQQSYADAAVLQQQICQQLMQDIQHYVPQAAYGRVFEIGCGSGNLSQLLVQQHAITQLYLNDLCPEVQAHFPLDPRIQSCIGDIEQIALPHALDLIVSSAALQWVHDLPTLLGKLRSHLKPQGYLCFSSFSVENLIEIKQLTKQGLHYYALNDVVAMLRNAGFELLHATEHIQQLRFNSPKAVLEHLRATGVTATADGFRWTKQSLAQFYTDYQQFAVLDAAGQLHYPLRYHPIYLIARSQA</sequence>
<dbReference type="GO" id="GO:0009102">
    <property type="term" value="P:biotin biosynthetic process"/>
    <property type="evidence" value="ECO:0007669"/>
    <property type="project" value="UniProtKB-UniRule"/>
</dbReference>
<dbReference type="KEGG" id="ala:BFG52_03090"/>
<dbReference type="NCBIfam" id="TIGR02072">
    <property type="entry name" value="BioC"/>
    <property type="match status" value="1"/>
</dbReference>
<protein>
    <recommendedName>
        <fullName evidence="5">Malonyl-[acyl-carrier protein] O-methyltransferase</fullName>
        <shortName evidence="5">Malonyl-ACP O-methyltransferase</shortName>
        <ecNumber evidence="5">2.1.1.197</ecNumber>
    </recommendedName>
    <alternativeName>
        <fullName evidence="5">Biotin synthesis protein BioC</fullName>
    </alternativeName>
</protein>
<dbReference type="Gene3D" id="3.40.50.150">
    <property type="entry name" value="Vaccinia Virus protein VP39"/>
    <property type="match status" value="1"/>
</dbReference>
<dbReference type="GO" id="GO:0102130">
    <property type="term" value="F:malonyl-CoA methyltransferase activity"/>
    <property type="evidence" value="ECO:0007669"/>
    <property type="project" value="UniProtKB-EC"/>
</dbReference>
<comment type="catalytic activity">
    <reaction evidence="5">
        <text>malonyl-[ACP] + S-adenosyl-L-methionine = malonyl-[ACP] methyl ester + S-adenosyl-L-homocysteine</text>
        <dbReference type="Rhea" id="RHEA:17105"/>
        <dbReference type="Rhea" id="RHEA-COMP:9623"/>
        <dbReference type="Rhea" id="RHEA-COMP:9954"/>
        <dbReference type="ChEBI" id="CHEBI:57856"/>
        <dbReference type="ChEBI" id="CHEBI:59789"/>
        <dbReference type="ChEBI" id="CHEBI:78449"/>
        <dbReference type="ChEBI" id="CHEBI:78845"/>
        <dbReference type="EC" id="2.1.1.197"/>
    </reaction>
</comment>
<dbReference type="PANTHER" id="PTHR13090:SF1">
    <property type="entry name" value="ARGININE-HYDROXYLASE NDUFAF5, MITOCHONDRIAL"/>
    <property type="match status" value="1"/>
</dbReference>
<proteinExistence type="inferred from homology"/>
<evidence type="ECO:0000256" key="4">
    <source>
        <dbReference type="ARBA" id="ARBA00022756"/>
    </source>
</evidence>
<dbReference type="HAMAP" id="MF_00835">
    <property type="entry name" value="BioC"/>
    <property type="match status" value="1"/>
</dbReference>
<dbReference type="Pfam" id="PF13489">
    <property type="entry name" value="Methyltransf_23"/>
    <property type="match status" value="1"/>
</dbReference>
<dbReference type="CDD" id="cd02440">
    <property type="entry name" value="AdoMet_MTases"/>
    <property type="match status" value="1"/>
</dbReference>
<keyword evidence="1 5" id="KW-0489">Methyltransferase</keyword>
<dbReference type="InterPro" id="IPR011814">
    <property type="entry name" value="BioC"/>
</dbReference>
<dbReference type="AlphaFoldDB" id="A0A1B2LWW5"/>
<dbReference type="GO" id="GO:0032259">
    <property type="term" value="P:methylation"/>
    <property type="evidence" value="ECO:0007669"/>
    <property type="project" value="UniProtKB-KW"/>
</dbReference>
<dbReference type="RefSeq" id="WP_067552484.1">
    <property type="nucleotide sequence ID" value="NZ_CP016895.1"/>
</dbReference>
<evidence type="ECO:0000256" key="5">
    <source>
        <dbReference type="HAMAP-Rule" id="MF_00835"/>
    </source>
</evidence>
<dbReference type="EMBL" id="CP016895">
    <property type="protein sequence ID" value="AOA57438.1"/>
    <property type="molecule type" value="Genomic_DNA"/>
</dbReference>
<dbReference type="UniPathway" id="UPA00078"/>
<evidence type="ECO:0000313" key="6">
    <source>
        <dbReference type="EMBL" id="AOA57438.1"/>
    </source>
</evidence>
<dbReference type="InterPro" id="IPR050602">
    <property type="entry name" value="Malonyl-ACP_OMT"/>
</dbReference>
<comment type="similarity">
    <text evidence="5">Belongs to the methyltransferase superfamily.</text>
</comment>
<evidence type="ECO:0000256" key="1">
    <source>
        <dbReference type="ARBA" id="ARBA00022603"/>
    </source>
</evidence>
<comment type="function">
    <text evidence="5">Converts the free carboxyl group of a malonyl-thioester to its methyl ester by transfer of a methyl group from S-adenosyl-L-methionine (SAM). It allows to synthesize pimeloyl-ACP via the fatty acid synthetic pathway.</text>
</comment>
<dbReference type="SUPFAM" id="SSF53335">
    <property type="entry name" value="S-adenosyl-L-methionine-dependent methyltransferases"/>
    <property type="match status" value="1"/>
</dbReference>
<gene>
    <name evidence="5" type="primary">bioC</name>
    <name evidence="6" type="ORF">BFG52_03090</name>
</gene>
<keyword evidence="2 5" id="KW-0808">Transferase</keyword>
<accession>A0A1B2LWW5</accession>